<accession>A0A2V1CZ18</accession>
<sequence length="53" mass="6347">MALPRLNWVTDYVVAEWLTMLDKLRHQLKTLLFLCIVSSLATLLWRPVAYTRW</sequence>
<dbReference type="Proteomes" id="UP000244855">
    <property type="component" value="Unassembled WGS sequence"/>
</dbReference>
<keyword evidence="1" id="KW-1133">Transmembrane helix</keyword>
<keyword evidence="4" id="KW-1185">Reference proteome</keyword>
<organism evidence="2 4">
    <name type="scientific">Periconia macrospinosa</name>
    <dbReference type="NCBI Taxonomy" id="97972"/>
    <lineage>
        <taxon>Eukaryota</taxon>
        <taxon>Fungi</taxon>
        <taxon>Dikarya</taxon>
        <taxon>Ascomycota</taxon>
        <taxon>Pezizomycotina</taxon>
        <taxon>Dothideomycetes</taxon>
        <taxon>Pleosporomycetidae</taxon>
        <taxon>Pleosporales</taxon>
        <taxon>Massarineae</taxon>
        <taxon>Periconiaceae</taxon>
        <taxon>Periconia</taxon>
    </lineage>
</organism>
<dbReference type="EMBL" id="KZ806003">
    <property type="protein sequence ID" value="PVH90990.1"/>
    <property type="molecule type" value="Genomic_DNA"/>
</dbReference>
<evidence type="ECO:0000313" key="4">
    <source>
        <dbReference type="Proteomes" id="UP000244855"/>
    </source>
</evidence>
<dbReference type="EMBL" id="KZ806003">
    <property type="protein sequence ID" value="PVH90991.1"/>
    <property type="molecule type" value="Genomic_DNA"/>
</dbReference>
<evidence type="ECO:0000313" key="3">
    <source>
        <dbReference type="EMBL" id="PVH90991.1"/>
    </source>
</evidence>
<evidence type="ECO:0000256" key="1">
    <source>
        <dbReference type="SAM" id="Phobius"/>
    </source>
</evidence>
<feature type="transmembrane region" description="Helical" evidence="1">
    <location>
        <begin position="30"/>
        <end position="48"/>
    </location>
</feature>
<dbReference type="AlphaFoldDB" id="A0A2V1CZ18"/>
<reference evidence="2 4" key="1">
    <citation type="journal article" date="2018" name="Sci. Rep.">
        <title>Comparative genomics provides insights into the lifestyle and reveals functional heterogeneity of dark septate endophytic fungi.</title>
        <authorList>
            <person name="Knapp D.G."/>
            <person name="Nemeth J.B."/>
            <person name="Barry K."/>
            <person name="Hainaut M."/>
            <person name="Henrissat B."/>
            <person name="Johnson J."/>
            <person name="Kuo A."/>
            <person name="Lim J.H.P."/>
            <person name="Lipzen A."/>
            <person name="Nolan M."/>
            <person name="Ohm R.A."/>
            <person name="Tamas L."/>
            <person name="Grigoriev I.V."/>
            <person name="Spatafora J.W."/>
            <person name="Nagy L.G."/>
            <person name="Kovacs G.M."/>
        </authorList>
    </citation>
    <scope>NUCLEOTIDE SEQUENCE [LARGE SCALE GENOMIC DNA]</scope>
    <source>
        <strain evidence="2 4">DSE2036</strain>
    </source>
</reference>
<name>A0A2V1CZ18_9PLEO</name>
<protein>
    <submittedName>
        <fullName evidence="2">Uncharacterized protein</fullName>
    </submittedName>
</protein>
<feature type="non-terminal residue" evidence="2">
    <location>
        <position position="53"/>
    </location>
</feature>
<keyword evidence="1" id="KW-0472">Membrane</keyword>
<gene>
    <name evidence="2" type="ORF">DM02DRAFT_620760</name>
    <name evidence="3" type="ORF">DM02DRAFT_620761</name>
</gene>
<evidence type="ECO:0000313" key="2">
    <source>
        <dbReference type="EMBL" id="PVH90990.1"/>
    </source>
</evidence>
<proteinExistence type="predicted"/>
<keyword evidence="1" id="KW-0812">Transmembrane</keyword>